<dbReference type="AlphaFoldDB" id="A0A367FLK2"/>
<organism evidence="1 2">
    <name type="scientific">Sphaerisporangium album</name>
    <dbReference type="NCBI Taxonomy" id="509200"/>
    <lineage>
        <taxon>Bacteria</taxon>
        <taxon>Bacillati</taxon>
        <taxon>Actinomycetota</taxon>
        <taxon>Actinomycetes</taxon>
        <taxon>Streptosporangiales</taxon>
        <taxon>Streptosporangiaceae</taxon>
        <taxon>Sphaerisporangium</taxon>
    </lineage>
</organism>
<dbReference type="SUPFAM" id="SSF50475">
    <property type="entry name" value="FMN-binding split barrel"/>
    <property type="match status" value="1"/>
</dbReference>
<accession>A0A367FLK2</accession>
<name>A0A367FLK2_9ACTN</name>
<dbReference type="Proteomes" id="UP000253094">
    <property type="component" value="Unassembled WGS sequence"/>
</dbReference>
<dbReference type="InterPro" id="IPR012349">
    <property type="entry name" value="Split_barrel_FMN-bd"/>
</dbReference>
<comment type="caution">
    <text evidence="1">The sequence shown here is derived from an EMBL/GenBank/DDBJ whole genome shotgun (WGS) entry which is preliminary data.</text>
</comment>
<dbReference type="InterPro" id="IPR024747">
    <property type="entry name" value="Pyridox_Oxase-rel"/>
</dbReference>
<keyword evidence="2" id="KW-1185">Reference proteome</keyword>
<dbReference type="EMBL" id="QOIL01000005">
    <property type="protein sequence ID" value="RCG31141.1"/>
    <property type="molecule type" value="Genomic_DNA"/>
</dbReference>
<reference evidence="1 2" key="1">
    <citation type="submission" date="2018-06" db="EMBL/GenBank/DDBJ databases">
        <title>Sphaerisporangium craniellae sp. nov., isolated from a marine sponge in the South China Sea.</title>
        <authorList>
            <person name="Li L."/>
        </authorList>
    </citation>
    <scope>NUCLEOTIDE SEQUENCE [LARGE SCALE GENOMIC DNA]</scope>
    <source>
        <strain evidence="1 2">CCTCC AA 208026</strain>
    </source>
</reference>
<evidence type="ECO:0000313" key="2">
    <source>
        <dbReference type="Proteomes" id="UP000253094"/>
    </source>
</evidence>
<proteinExistence type="predicted"/>
<protein>
    <submittedName>
        <fullName evidence="1">Pyridoxamine 5'-phosphate oxidase family protein</fullName>
    </submittedName>
</protein>
<dbReference type="OrthoDB" id="7062584at2"/>
<evidence type="ECO:0000313" key="1">
    <source>
        <dbReference type="EMBL" id="RCG31141.1"/>
    </source>
</evidence>
<gene>
    <name evidence="1" type="ORF">DQ384_10360</name>
</gene>
<dbReference type="Gene3D" id="2.30.110.10">
    <property type="entry name" value="Electron Transport, Fmn-binding Protein, Chain A"/>
    <property type="match status" value="1"/>
</dbReference>
<sequence length="143" mass="15503">MSQKVPDTALKELDQEECLRLVSPGGVGRVAFCGAPGPTVLPVNYRVLDGTVVFRTRAGGAIDQDLRSGLRGLDLKIAFQVDRIDETRHEGWSVLIQGAAHHVPEDEVAAVAGTGVEPWAGGDRDHYVRVIPVRVTGRRIRTL</sequence>
<dbReference type="RefSeq" id="WP_114028520.1">
    <property type="nucleotide sequence ID" value="NZ_QOIL01000005.1"/>
</dbReference>
<dbReference type="Pfam" id="PF12900">
    <property type="entry name" value="Pyridox_ox_2"/>
    <property type="match status" value="1"/>
</dbReference>